<comment type="caution">
    <text evidence="3">The sequence shown here is derived from an EMBL/GenBank/DDBJ whole genome shotgun (WGS) entry which is preliminary data.</text>
</comment>
<accession>A0A7Y6PA38</accession>
<proteinExistence type="predicted"/>
<feature type="chain" id="PRO_5030782186" description="PBCV-specific basic adaptor domain-containing protein" evidence="2">
    <location>
        <begin position="21"/>
        <end position="132"/>
    </location>
</feature>
<reference evidence="3 4" key="2">
    <citation type="submission" date="2020-07" db="EMBL/GenBank/DDBJ databases">
        <title>Bacterial metabolism rescues the inhibition of intestinal drug absorption by food and drug additives.</title>
        <authorList>
            <person name="Zou L."/>
            <person name="Spanogiannopoulos P."/>
            <person name="Chien H.-C."/>
            <person name="Pieper L.M."/>
            <person name="Cai W."/>
            <person name="Khuri N."/>
            <person name="Pottel J."/>
            <person name="Vora B."/>
            <person name="Ni Z."/>
            <person name="Tsakalozou E."/>
            <person name="Zhang W."/>
            <person name="Shoichet B.K."/>
            <person name="Giacomini K.M."/>
            <person name="Turnbaugh P.J."/>
        </authorList>
    </citation>
    <scope>NUCLEOTIDE SEQUENCE [LARGE SCALE GENOMIC DNA]</scope>
    <source>
        <strain evidence="3 4">B33</strain>
    </source>
</reference>
<evidence type="ECO:0000256" key="1">
    <source>
        <dbReference type="SAM" id="MobiDB-lite"/>
    </source>
</evidence>
<dbReference type="RefSeq" id="WP_176350315.1">
    <property type="nucleotide sequence ID" value="NZ_JABWDJ010000002.1"/>
</dbReference>
<name>A0A7Y6PA38_PHOVU</name>
<sequence length="132" mass="14667">MKKIILTAVIAISSVFGANAQSYFGTTSTTKTNSSYRIGSTNTSVRYQQGYTRKDGTYVQGHYKTSNNGTNHDNYSTRGNVNSYTGSYGSRARDYSSETYNYGSGRTIHTGSRGGQYYVNDRGNKVYVPKRR</sequence>
<dbReference type="EMBL" id="JABWDJ010000002">
    <property type="protein sequence ID" value="NVB72083.1"/>
    <property type="molecule type" value="Genomic_DNA"/>
</dbReference>
<evidence type="ECO:0008006" key="5">
    <source>
        <dbReference type="Google" id="ProtNLM"/>
    </source>
</evidence>
<feature type="compositionally biased region" description="Polar residues" evidence="1">
    <location>
        <begin position="63"/>
        <end position="80"/>
    </location>
</feature>
<reference evidence="3 4" key="1">
    <citation type="submission" date="2020-04" db="EMBL/GenBank/DDBJ databases">
        <authorList>
            <person name="Pieper L."/>
        </authorList>
    </citation>
    <scope>NUCLEOTIDE SEQUENCE [LARGE SCALE GENOMIC DNA]</scope>
    <source>
        <strain evidence="3 4">B33</strain>
    </source>
</reference>
<feature type="region of interest" description="Disordered" evidence="1">
    <location>
        <begin position="61"/>
        <end position="80"/>
    </location>
</feature>
<feature type="signal peptide" evidence="2">
    <location>
        <begin position="1"/>
        <end position="20"/>
    </location>
</feature>
<keyword evidence="2" id="KW-0732">Signal</keyword>
<dbReference type="AlphaFoldDB" id="A0A7Y6PA38"/>
<dbReference type="Proteomes" id="UP000524321">
    <property type="component" value="Unassembled WGS sequence"/>
</dbReference>
<evidence type="ECO:0000313" key="4">
    <source>
        <dbReference type="Proteomes" id="UP000524321"/>
    </source>
</evidence>
<organism evidence="3 4">
    <name type="scientific">Phocaeicola vulgatus</name>
    <name type="common">Bacteroides vulgatus</name>
    <dbReference type="NCBI Taxonomy" id="821"/>
    <lineage>
        <taxon>Bacteria</taxon>
        <taxon>Pseudomonadati</taxon>
        <taxon>Bacteroidota</taxon>
        <taxon>Bacteroidia</taxon>
        <taxon>Bacteroidales</taxon>
        <taxon>Bacteroidaceae</taxon>
        <taxon>Phocaeicola</taxon>
    </lineage>
</organism>
<evidence type="ECO:0000256" key="2">
    <source>
        <dbReference type="SAM" id="SignalP"/>
    </source>
</evidence>
<gene>
    <name evidence="3" type="ORF">HUV05_00890</name>
</gene>
<evidence type="ECO:0000313" key="3">
    <source>
        <dbReference type="EMBL" id="NVB72083.1"/>
    </source>
</evidence>
<protein>
    <recommendedName>
        <fullName evidence="5">PBCV-specific basic adaptor domain-containing protein</fullName>
    </recommendedName>
</protein>